<dbReference type="KEGG" id="taer:GT409_03940"/>
<evidence type="ECO:0000256" key="7">
    <source>
        <dbReference type="ARBA" id="ARBA00023136"/>
    </source>
</evidence>
<keyword evidence="6 8" id="KW-1133">Transmembrane helix</keyword>
<dbReference type="PROSITE" id="PS00211">
    <property type="entry name" value="ABC_TRANSPORTER_1"/>
    <property type="match status" value="1"/>
</dbReference>
<evidence type="ECO:0000256" key="6">
    <source>
        <dbReference type="ARBA" id="ARBA00022989"/>
    </source>
</evidence>
<sequence>MSRPKNPSRGLARRLLRYALPYWPWLLLALVLVLTVSASINYLPVLIKHLTDQCLLDTSAPAATRIHLLGQISLTYLVITLIGYILRYAQGLLTVWIGQKIVYDLRVDVFHKALRMHQAWFDRTPVGTLLTRVTSDIERLQAFVTDGVAGTVADLFMLFGIMGYMLLISPRLSMVLFLLLPPLFALLFFVNHKLRNANRLIRKRQAALNALTQEDITGITTIQLFNRESAARSEFDERNNDLRLAHFEEVRWFSIYFPVIETGQAVTIAIILAAGGLWLLAGGTPLTAGALIAFLAYIRDFFRPLGSLSDKAGSFQIAMASAERLFALMDTPEEVNDPDVPQPTDKIDGTIAFENVSFAYTENNPVLRNISFAVEPGQVLAVVGATGSGKTTIINLIGRYYDAKEGRITIGGTDIRDFKKEDLRKRIGTVFQDPFIFAASVADNISLLNPALTRDDIVRAATAVNADSFIRNLPNGYDTELNERGGGLSLGQKQLLAMARALAQNPDLLFVLDEATASIDTATELLIQDALGKLVKNRTSIVIAHRLSTIRNADRILVMRHGELVDSGNHDELMARAGYYRNLYEMLQQPVA</sequence>
<feature type="transmembrane region" description="Helical" evidence="8">
    <location>
        <begin position="21"/>
        <end position="46"/>
    </location>
</feature>
<dbReference type="PROSITE" id="PS50929">
    <property type="entry name" value="ABC_TM1F"/>
    <property type="match status" value="1"/>
</dbReference>
<dbReference type="InterPro" id="IPR017871">
    <property type="entry name" value="ABC_transporter-like_CS"/>
</dbReference>
<keyword evidence="4" id="KW-0547">Nucleotide-binding</keyword>
<keyword evidence="12" id="KW-1185">Reference proteome</keyword>
<dbReference type="GO" id="GO:0016887">
    <property type="term" value="F:ATP hydrolysis activity"/>
    <property type="evidence" value="ECO:0007669"/>
    <property type="project" value="InterPro"/>
</dbReference>
<evidence type="ECO:0000256" key="8">
    <source>
        <dbReference type="SAM" id="Phobius"/>
    </source>
</evidence>
<protein>
    <submittedName>
        <fullName evidence="11">ATP-binding cassette domain-containing protein</fullName>
    </submittedName>
</protein>
<evidence type="ECO:0000259" key="10">
    <source>
        <dbReference type="PROSITE" id="PS50929"/>
    </source>
</evidence>
<evidence type="ECO:0000256" key="4">
    <source>
        <dbReference type="ARBA" id="ARBA00022741"/>
    </source>
</evidence>
<evidence type="ECO:0000313" key="11">
    <source>
        <dbReference type="EMBL" id="QHI68634.1"/>
    </source>
</evidence>
<dbReference type="InterPro" id="IPR003439">
    <property type="entry name" value="ABC_transporter-like_ATP-bd"/>
</dbReference>
<feature type="transmembrane region" description="Helical" evidence="8">
    <location>
        <begin position="278"/>
        <end position="298"/>
    </location>
</feature>
<feature type="transmembrane region" description="Helical" evidence="8">
    <location>
        <begin position="66"/>
        <end position="86"/>
    </location>
</feature>
<proteinExistence type="predicted"/>
<dbReference type="CDD" id="cd18544">
    <property type="entry name" value="ABC_6TM_TmrA_like"/>
    <property type="match status" value="1"/>
</dbReference>
<dbReference type="GO" id="GO:0005886">
    <property type="term" value="C:plasma membrane"/>
    <property type="evidence" value="ECO:0007669"/>
    <property type="project" value="UniProtKB-SubCell"/>
</dbReference>
<dbReference type="EMBL" id="CP047593">
    <property type="protein sequence ID" value="QHI68634.1"/>
    <property type="molecule type" value="Genomic_DNA"/>
</dbReference>
<feature type="transmembrane region" description="Helical" evidence="8">
    <location>
        <begin position="174"/>
        <end position="194"/>
    </location>
</feature>
<dbReference type="SUPFAM" id="SSF52540">
    <property type="entry name" value="P-loop containing nucleoside triphosphate hydrolases"/>
    <property type="match status" value="1"/>
</dbReference>
<evidence type="ECO:0000256" key="1">
    <source>
        <dbReference type="ARBA" id="ARBA00004651"/>
    </source>
</evidence>
<keyword evidence="5 11" id="KW-0067">ATP-binding</keyword>
<dbReference type="Proteomes" id="UP000464954">
    <property type="component" value="Chromosome"/>
</dbReference>
<dbReference type="SMART" id="SM00382">
    <property type="entry name" value="AAA"/>
    <property type="match status" value="1"/>
</dbReference>
<organism evidence="11 12">
    <name type="scientific">Tichowtungia aerotolerans</name>
    <dbReference type="NCBI Taxonomy" id="2697043"/>
    <lineage>
        <taxon>Bacteria</taxon>
        <taxon>Pseudomonadati</taxon>
        <taxon>Kiritimatiellota</taxon>
        <taxon>Tichowtungiia</taxon>
        <taxon>Tichowtungiales</taxon>
        <taxon>Tichowtungiaceae</taxon>
        <taxon>Tichowtungia</taxon>
    </lineage>
</organism>
<dbReference type="Gene3D" id="1.20.1560.10">
    <property type="entry name" value="ABC transporter type 1, transmembrane domain"/>
    <property type="match status" value="1"/>
</dbReference>
<dbReference type="CDD" id="cd03254">
    <property type="entry name" value="ABCC_Glucan_exporter_like"/>
    <property type="match status" value="1"/>
</dbReference>
<dbReference type="SUPFAM" id="SSF90123">
    <property type="entry name" value="ABC transporter transmembrane region"/>
    <property type="match status" value="1"/>
</dbReference>
<dbReference type="InterPro" id="IPR036640">
    <property type="entry name" value="ABC1_TM_sf"/>
</dbReference>
<dbReference type="RefSeq" id="WP_160627145.1">
    <property type="nucleotide sequence ID" value="NZ_CP047593.1"/>
</dbReference>
<feature type="domain" description="ABC transporter" evidence="9">
    <location>
        <begin position="351"/>
        <end position="586"/>
    </location>
</feature>
<evidence type="ECO:0000259" key="9">
    <source>
        <dbReference type="PROSITE" id="PS50893"/>
    </source>
</evidence>
<evidence type="ECO:0000256" key="5">
    <source>
        <dbReference type="ARBA" id="ARBA00022840"/>
    </source>
</evidence>
<dbReference type="AlphaFoldDB" id="A0A6P1M7Y2"/>
<keyword evidence="7 8" id="KW-0472">Membrane</keyword>
<keyword evidence="3 8" id="KW-0812">Transmembrane</keyword>
<feature type="domain" description="ABC transmembrane type-1" evidence="10">
    <location>
        <begin position="27"/>
        <end position="316"/>
    </location>
</feature>
<evidence type="ECO:0000256" key="2">
    <source>
        <dbReference type="ARBA" id="ARBA00022448"/>
    </source>
</evidence>
<dbReference type="InterPro" id="IPR027417">
    <property type="entry name" value="P-loop_NTPase"/>
</dbReference>
<comment type="subcellular location">
    <subcellularLocation>
        <location evidence="1">Cell membrane</location>
        <topology evidence="1">Multi-pass membrane protein</topology>
    </subcellularLocation>
</comment>
<name>A0A6P1M7Y2_9BACT</name>
<reference evidence="11 12" key="1">
    <citation type="submission" date="2020-01" db="EMBL/GenBank/DDBJ databases">
        <title>Ponticoccus aerotolerans gen. nov., sp. nov., an anaerobic bacterium and proposal of Ponticoccusceae fam. nov., Ponticoccusles ord. nov. and Ponticoccuse classis nov. in the phylum Kiritimatiellaeota.</title>
        <authorList>
            <person name="Zhou L.Y."/>
            <person name="Du Z.J."/>
        </authorList>
    </citation>
    <scope>NUCLEOTIDE SEQUENCE [LARGE SCALE GENOMIC DNA]</scope>
    <source>
        <strain evidence="11 12">S-5007</strain>
    </source>
</reference>
<dbReference type="PANTHER" id="PTHR43394:SF1">
    <property type="entry name" value="ATP-BINDING CASSETTE SUB-FAMILY B MEMBER 10, MITOCHONDRIAL"/>
    <property type="match status" value="1"/>
</dbReference>
<evidence type="ECO:0000313" key="12">
    <source>
        <dbReference type="Proteomes" id="UP000464954"/>
    </source>
</evidence>
<dbReference type="Pfam" id="PF00005">
    <property type="entry name" value="ABC_tran"/>
    <property type="match status" value="1"/>
</dbReference>
<dbReference type="GO" id="GO:0005524">
    <property type="term" value="F:ATP binding"/>
    <property type="evidence" value="ECO:0007669"/>
    <property type="project" value="UniProtKB-KW"/>
</dbReference>
<dbReference type="InterPro" id="IPR011527">
    <property type="entry name" value="ABC1_TM_dom"/>
</dbReference>
<dbReference type="PROSITE" id="PS50893">
    <property type="entry name" value="ABC_TRANSPORTER_2"/>
    <property type="match status" value="1"/>
</dbReference>
<dbReference type="InterPro" id="IPR039421">
    <property type="entry name" value="Type_1_exporter"/>
</dbReference>
<keyword evidence="2" id="KW-0813">Transport</keyword>
<dbReference type="FunFam" id="3.40.50.300:FF:000287">
    <property type="entry name" value="Multidrug ABC transporter ATP-binding protein"/>
    <property type="match status" value="1"/>
</dbReference>
<gene>
    <name evidence="11" type="ORF">GT409_03940</name>
</gene>
<dbReference type="Gene3D" id="3.40.50.300">
    <property type="entry name" value="P-loop containing nucleotide triphosphate hydrolases"/>
    <property type="match status" value="1"/>
</dbReference>
<dbReference type="InterPro" id="IPR003593">
    <property type="entry name" value="AAA+_ATPase"/>
</dbReference>
<dbReference type="GO" id="GO:0015421">
    <property type="term" value="F:ABC-type oligopeptide transporter activity"/>
    <property type="evidence" value="ECO:0007669"/>
    <property type="project" value="TreeGrafter"/>
</dbReference>
<accession>A0A6P1M7Y2</accession>
<feature type="transmembrane region" description="Helical" evidence="8">
    <location>
        <begin position="148"/>
        <end position="168"/>
    </location>
</feature>
<dbReference type="Pfam" id="PF00664">
    <property type="entry name" value="ABC_membrane"/>
    <property type="match status" value="1"/>
</dbReference>
<dbReference type="PANTHER" id="PTHR43394">
    <property type="entry name" value="ATP-DEPENDENT PERMEASE MDL1, MITOCHONDRIAL"/>
    <property type="match status" value="1"/>
</dbReference>
<evidence type="ECO:0000256" key="3">
    <source>
        <dbReference type="ARBA" id="ARBA00022692"/>
    </source>
</evidence>